<protein>
    <submittedName>
        <fullName evidence="2">Uncharacterized protein</fullName>
    </submittedName>
</protein>
<dbReference type="OrthoDB" id="2149881at2759"/>
<evidence type="ECO:0000313" key="2">
    <source>
        <dbReference type="EMBL" id="TPX66919.1"/>
    </source>
</evidence>
<evidence type="ECO:0000256" key="1">
    <source>
        <dbReference type="SAM" id="MobiDB-lite"/>
    </source>
</evidence>
<dbReference type="EMBL" id="QEAP01000419">
    <property type="protein sequence ID" value="TPX66919.1"/>
    <property type="molecule type" value="Genomic_DNA"/>
</dbReference>
<proteinExistence type="predicted"/>
<accession>A0A507ERN8</accession>
<comment type="caution">
    <text evidence="2">The sequence shown here is derived from an EMBL/GenBank/DDBJ whole genome shotgun (WGS) entry which is preliminary data.</text>
</comment>
<gene>
    <name evidence="2" type="ORF">CcCBS67573_g07660</name>
</gene>
<feature type="compositionally biased region" description="Polar residues" evidence="1">
    <location>
        <begin position="1"/>
        <end position="21"/>
    </location>
</feature>
<feature type="compositionally biased region" description="Polar residues" evidence="1">
    <location>
        <begin position="243"/>
        <end position="253"/>
    </location>
</feature>
<feature type="compositionally biased region" description="Low complexity" evidence="1">
    <location>
        <begin position="22"/>
        <end position="36"/>
    </location>
</feature>
<feature type="region of interest" description="Disordered" evidence="1">
    <location>
        <begin position="234"/>
        <end position="267"/>
    </location>
</feature>
<keyword evidence="3" id="KW-1185">Reference proteome</keyword>
<organism evidence="2 3">
    <name type="scientific">Chytriomyces confervae</name>
    <dbReference type="NCBI Taxonomy" id="246404"/>
    <lineage>
        <taxon>Eukaryota</taxon>
        <taxon>Fungi</taxon>
        <taxon>Fungi incertae sedis</taxon>
        <taxon>Chytridiomycota</taxon>
        <taxon>Chytridiomycota incertae sedis</taxon>
        <taxon>Chytridiomycetes</taxon>
        <taxon>Chytridiales</taxon>
        <taxon>Chytriomycetaceae</taxon>
        <taxon>Chytriomyces</taxon>
    </lineage>
</organism>
<feature type="region of interest" description="Disordered" evidence="1">
    <location>
        <begin position="1"/>
        <end position="99"/>
    </location>
</feature>
<feature type="region of interest" description="Disordered" evidence="1">
    <location>
        <begin position="440"/>
        <end position="488"/>
    </location>
</feature>
<feature type="compositionally biased region" description="Polar residues" evidence="1">
    <location>
        <begin position="37"/>
        <end position="48"/>
    </location>
</feature>
<dbReference type="Proteomes" id="UP000320333">
    <property type="component" value="Unassembled WGS sequence"/>
</dbReference>
<sequence length="488" mass="53683">MQQQQQSRHAPSGVPNQPHSLAQQARSSTRASPASTINISPGSSTMDSPSDMDANPFGLAPLESQQLEEKDQFVSQSSRTHTASSVTLNESESKNQPVELPEMMYVTDESGNILTLKDPGTWNLWLRKNCENVHQERIDRSSCPWLVGRNLFEYIDCEKVASFTRHIIFMLGTGQQEAIKYFWYCDTPSQERKMIMNVTSHKAFDDCKLIVWASRIIYEKELAVPESYVNAKTVPAPKESDPKTPSNPNSALSATYKESKDQPSRSIPHRCVCSYCKRILVVADDLPGPIIRTILESSSSIPASIIYDGPLPIIGGRGRSGLQPARASENSSNTHTPTSEEIGPVQLSVQGVVNHLWLTPHLYYNVAHLTDDIQIHNGVCEVCYAEIGWLFFKRGTFENGVRVTETAVKGDGGIVDVAEMRRLEIAEKAVEMERLGMGMSAGGKSSKKVVDGQGVGKRKGGAKADASASKDSKRARMIAPKPASTFQQ</sequence>
<feature type="region of interest" description="Disordered" evidence="1">
    <location>
        <begin position="318"/>
        <end position="342"/>
    </location>
</feature>
<evidence type="ECO:0000313" key="3">
    <source>
        <dbReference type="Proteomes" id="UP000320333"/>
    </source>
</evidence>
<dbReference type="AlphaFoldDB" id="A0A507ERN8"/>
<reference evidence="2 3" key="1">
    <citation type="journal article" date="2019" name="Sci. Rep.">
        <title>Comparative genomics of chytrid fungi reveal insights into the obligate biotrophic and pathogenic lifestyle of Synchytrium endobioticum.</title>
        <authorList>
            <person name="van de Vossenberg B.T.L.H."/>
            <person name="Warris S."/>
            <person name="Nguyen H.D.T."/>
            <person name="van Gent-Pelzer M.P.E."/>
            <person name="Joly D.L."/>
            <person name="van de Geest H.C."/>
            <person name="Bonants P.J.M."/>
            <person name="Smith D.S."/>
            <person name="Levesque C.A."/>
            <person name="van der Lee T.A.J."/>
        </authorList>
    </citation>
    <scope>NUCLEOTIDE SEQUENCE [LARGE SCALE GENOMIC DNA]</scope>
    <source>
        <strain evidence="2 3">CBS 675.73</strain>
    </source>
</reference>
<feature type="compositionally biased region" description="Polar residues" evidence="1">
    <location>
        <begin position="73"/>
        <end position="96"/>
    </location>
</feature>
<feature type="compositionally biased region" description="Polar residues" evidence="1">
    <location>
        <begin position="328"/>
        <end position="339"/>
    </location>
</feature>
<name>A0A507ERN8_9FUNG</name>